<evidence type="ECO:0000256" key="2">
    <source>
        <dbReference type="ARBA" id="ARBA00004922"/>
    </source>
</evidence>
<dbReference type="InterPro" id="IPR038578">
    <property type="entry name" value="GT29-like_sf"/>
</dbReference>
<keyword evidence="4" id="KW-0328">Glycosyltransferase</keyword>
<evidence type="ECO:0000256" key="5">
    <source>
        <dbReference type="ARBA" id="ARBA00022679"/>
    </source>
</evidence>
<evidence type="ECO:0000256" key="13">
    <source>
        <dbReference type="ARBA" id="ARBA00036348"/>
    </source>
</evidence>
<comment type="subcellular location">
    <subcellularLocation>
        <location evidence="1">Golgi apparatus membrane</location>
        <topology evidence="1">Single-pass type II membrane protein</topology>
    </subcellularLocation>
</comment>
<evidence type="ECO:0000256" key="6">
    <source>
        <dbReference type="ARBA" id="ARBA00022692"/>
    </source>
</evidence>
<name>A0A8C6UFR9_9GOBI</name>
<comment type="catalytic activity">
    <reaction evidence="16">
        <text>a 3-O-[N-acetyl-alpha-D-galactosaminyl]-L-threonyl-[protein] + CMP-N-acetyl-beta-neuraminate = a 3-O-[N-acetyl-alpha-neuraminosyl-(2-&gt;6)-N-acetyl-alpha-D-galactosaminyl]-L-threonyl-[protein] + CMP + H(+)</text>
        <dbReference type="Rhea" id="RHEA:81643"/>
        <dbReference type="Rhea" id="RHEA-COMP:11689"/>
        <dbReference type="Rhea" id="RHEA-COMP:19720"/>
        <dbReference type="ChEBI" id="CHEBI:15378"/>
        <dbReference type="ChEBI" id="CHEBI:57812"/>
        <dbReference type="ChEBI" id="CHEBI:60377"/>
        <dbReference type="ChEBI" id="CHEBI:87075"/>
        <dbReference type="ChEBI" id="CHEBI:231970"/>
    </reaction>
    <physiologicalReaction direction="left-to-right" evidence="16">
        <dbReference type="Rhea" id="RHEA:81644"/>
    </physiologicalReaction>
</comment>
<reference evidence="18" key="1">
    <citation type="submission" date="2025-08" db="UniProtKB">
        <authorList>
            <consortium name="Ensembl"/>
        </authorList>
    </citation>
    <scope>IDENTIFICATION</scope>
</reference>
<keyword evidence="5" id="KW-0808">Transferase</keyword>
<evidence type="ECO:0000256" key="14">
    <source>
        <dbReference type="ARBA" id="ARBA00039109"/>
    </source>
</evidence>
<evidence type="ECO:0000313" key="19">
    <source>
        <dbReference type="Proteomes" id="UP000694523"/>
    </source>
</evidence>
<keyword evidence="6" id="KW-0812">Transmembrane</keyword>
<evidence type="ECO:0000256" key="1">
    <source>
        <dbReference type="ARBA" id="ARBA00004323"/>
    </source>
</evidence>
<protein>
    <recommendedName>
        <fullName evidence="14">alpha-N-acetylgalactosaminide alpha-2,6-sialyltransferase</fullName>
        <ecNumber evidence="14">2.4.3.3</ecNumber>
    </recommendedName>
</protein>
<evidence type="ECO:0000256" key="10">
    <source>
        <dbReference type="ARBA" id="ARBA00023136"/>
    </source>
</evidence>
<dbReference type="PANTHER" id="PTHR45941:SF1">
    <property type="entry name" value="ALPHA-N-ACETYLGALACTOSAMINIDE ALPHA-2,6-SIALYLTRANSFERASE 1"/>
    <property type="match status" value="1"/>
</dbReference>
<dbReference type="GO" id="GO:0009312">
    <property type="term" value="P:oligosaccharide biosynthetic process"/>
    <property type="evidence" value="ECO:0007669"/>
    <property type="project" value="TreeGrafter"/>
</dbReference>
<dbReference type="PIRSF" id="PIRSF005557">
    <property type="entry name" value="Sialyl_trans"/>
    <property type="match status" value="1"/>
</dbReference>
<proteinExistence type="inferred from homology"/>
<evidence type="ECO:0000256" key="3">
    <source>
        <dbReference type="ARBA" id="ARBA00006003"/>
    </source>
</evidence>
<dbReference type="AlphaFoldDB" id="A0A8C6UFR9"/>
<evidence type="ECO:0000256" key="16">
    <source>
        <dbReference type="ARBA" id="ARBA00052285"/>
    </source>
</evidence>
<comment type="catalytic activity">
    <reaction evidence="15">
        <text>a 3-O-[N-acetyl-alpha-neuraminyl-(2-&gt;3)-beta-D-galactosyl-(1-&gt;3)-N-acetyl-alpha-D-galactosaminyl]-L-threonyl-[protein] + CMP-N-acetyl-beta-neuraminate = a 3-O-{alpha-Neu5Ac-(2-&gt;3)-beta-D-Gal-(1-&gt;3)-[alpha-Neu5Ac-(2-&gt;6)]-alpha-D-GalNAc}-L-threonyl-[protein] + CMP + H(+)</text>
        <dbReference type="Rhea" id="RHEA:81659"/>
        <dbReference type="Rhea" id="RHEA-COMP:14417"/>
        <dbReference type="Rhea" id="RHEA-COMP:16763"/>
        <dbReference type="ChEBI" id="CHEBI:15378"/>
        <dbReference type="ChEBI" id="CHEBI:57812"/>
        <dbReference type="ChEBI" id="CHEBI:60377"/>
        <dbReference type="ChEBI" id="CHEBI:139598"/>
        <dbReference type="ChEBI" id="CHEBI:156398"/>
    </reaction>
    <physiologicalReaction direction="left-to-right" evidence="15">
        <dbReference type="Rhea" id="RHEA:81660"/>
    </physiologicalReaction>
</comment>
<comment type="pathway">
    <text evidence="2">Protein modification; protein glycosylation.</text>
</comment>
<dbReference type="Gene3D" id="3.90.1480.20">
    <property type="entry name" value="Glycosyl transferase family 29"/>
    <property type="match status" value="1"/>
</dbReference>
<evidence type="ECO:0000256" key="15">
    <source>
        <dbReference type="ARBA" id="ARBA00050664"/>
    </source>
</evidence>
<comment type="similarity">
    <text evidence="3">Belongs to the glycosyltransferase 29 family.</text>
</comment>
<sequence>MAVRLLQSPLLPGLFTLVIGTLLYVSWTDIMGTFSADDSNDFPPTTTDPPGLTPIPVLVWKDYKKLPRWDFDDQYRRDRQPSKTTQECRSSLWNVIKQDPELRDKFIPDVRMFVHNGSISMSEWNRLSHFNNPFGFMNYSHDDVMPALNLIPKPKNPLLLPKPGRDCISCAVVGAGGVLWKSRKGREIDNHDYVFRVNGAAIKSFEEDVGNRTDVYVHTSHSITSSALALKKYNYTGAPHDEGIKYVLIPEGMRDYRWMTGLYKRERLSNDRRPWTYYSGQFNETRFYVLHMDFLRYTRNRFLNTPNLNGTWWNIVRPSNGAFAMFLALHLCDSVNAYGFITDSHKKYSNYYYERGADTHVIFYANHDLGMERDLWKTLHELKVINLYQGEP</sequence>
<dbReference type="PANTHER" id="PTHR45941">
    <property type="entry name" value="ALPHA-N-ACETYLGALACTOSAMINIDE ALPHA-2,6-SIALYLTRANSFERASE 2-LIKE-RELATED"/>
    <property type="match status" value="1"/>
</dbReference>
<dbReference type="InterPro" id="IPR001675">
    <property type="entry name" value="Glyco_trans_29"/>
</dbReference>
<evidence type="ECO:0000256" key="8">
    <source>
        <dbReference type="ARBA" id="ARBA00022989"/>
    </source>
</evidence>
<organism evidence="18 19">
    <name type="scientific">Neogobius melanostomus</name>
    <name type="common">round goby</name>
    <dbReference type="NCBI Taxonomy" id="47308"/>
    <lineage>
        <taxon>Eukaryota</taxon>
        <taxon>Metazoa</taxon>
        <taxon>Chordata</taxon>
        <taxon>Craniata</taxon>
        <taxon>Vertebrata</taxon>
        <taxon>Euteleostomi</taxon>
        <taxon>Actinopterygii</taxon>
        <taxon>Neopterygii</taxon>
        <taxon>Teleostei</taxon>
        <taxon>Neoteleostei</taxon>
        <taxon>Acanthomorphata</taxon>
        <taxon>Gobiaria</taxon>
        <taxon>Gobiiformes</taxon>
        <taxon>Gobioidei</taxon>
        <taxon>Gobiidae</taxon>
        <taxon>Benthophilinae</taxon>
        <taxon>Neogobiini</taxon>
        <taxon>Neogobius</taxon>
    </lineage>
</organism>
<dbReference type="GO" id="GO:0001665">
    <property type="term" value="F:alpha-N-acetylgalactosaminide alpha-2,6-sialyltransferase activity"/>
    <property type="evidence" value="ECO:0007669"/>
    <property type="project" value="UniProtKB-EC"/>
</dbReference>
<reference evidence="18" key="2">
    <citation type="submission" date="2025-09" db="UniProtKB">
        <authorList>
            <consortium name="Ensembl"/>
        </authorList>
    </citation>
    <scope>IDENTIFICATION</scope>
</reference>
<dbReference type="Pfam" id="PF00777">
    <property type="entry name" value="Glyco_transf_29"/>
    <property type="match status" value="1"/>
</dbReference>
<feature type="disulfide bond" evidence="17">
    <location>
        <begin position="170"/>
        <end position="332"/>
    </location>
</feature>
<evidence type="ECO:0000256" key="9">
    <source>
        <dbReference type="ARBA" id="ARBA00023034"/>
    </source>
</evidence>
<dbReference type="Proteomes" id="UP000694523">
    <property type="component" value="Unplaced"/>
</dbReference>
<dbReference type="GO" id="GO:0000139">
    <property type="term" value="C:Golgi membrane"/>
    <property type="evidence" value="ECO:0007669"/>
    <property type="project" value="UniProtKB-SubCell"/>
</dbReference>
<keyword evidence="8" id="KW-1133">Transmembrane helix</keyword>
<keyword evidence="11" id="KW-1015">Disulfide bond</keyword>
<keyword evidence="10" id="KW-0472">Membrane</keyword>
<evidence type="ECO:0000256" key="12">
    <source>
        <dbReference type="ARBA" id="ARBA00023180"/>
    </source>
</evidence>
<keyword evidence="7" id="KW-0735">Signal-anchor</keyword>
<dbReference type="FunFam" id="3.90.1480.20:FF:000015">
    <property type="entry name" value="Lactosylceramide alpha-2,3-sialyltransferase"/>
    <property type="match status" value="1"/>
</dbReference>
<evidence type="ECO:0000313" key="18">
    <source>
        <dbReference type="Ensembl" id="ENSNMLP00000035667.1"/>
    </source>
</evidence>
<evidence type="ECO:0000256" key="7">
    <source>
        <dbReference type="ARBA" id="ARBA00022968"/>
    </source>
</evidence>
<dbReference type="EC" id="2.4.3.3" evidence="14"/>
<dbReference type="Ensembl" id="ENSNMLT00000039731.1">
    <property type="protein sequence ID" value="ENSNMLP00000035667.1"/>
    <property type="gene ID" value="ENSNMLG00000022146.1"/>
</dbReference>
<evidence type="ECO:0000256" key="11">
    <source>
        <dbReference type="ARBA" id="ARBA00023157"/>
    </source>
</evidence>
<dbReference type="InterPro" id="IPR012163">
    <property type="entry name" value="Sialyl_trans"/>
</dbReference>
<keyword evidence="12" id="KW-0325">Glycoprotein</keyword>
<comment type="catalytic activity">
    <reaction evidence="13">
        <text>a beta-D-galactosyl-(1-&gt;3)-N-acetyl-alpha-D-galactosaminyl derivative + CMP-N-acetyl-beta-neuraminate = a beta-D-galactosyl-(1-&gt;3)-[N-acetyl-alpha-neuraminyl-(2-&gt;6)]-N-acetyl-alpha-D-galactosaminyl derivative + CMP + H(+)</text>
        <dbReference type="Rhea" id="RHEA:11136"/>
        <dbReference type="ChEBI" id="CHEBI:15378"/>
        <dbReference type="ChEBI" id="CHEBI:57812"/>
        <dbReference type="ChEBI" id="CHEBI:60377"/>
        <dbReference type="ChEBI" id="CHEBI:133470"/>
        <dbReference type="ChEBI" id="CHEBI:140764"/>
        <dbReference type="EC" id="2.4.3.3"/>
    </reaction>
    <physiologicalReaction direction="left-to-right" evidence="13">
        <dbReference type="Rhea" id="RHEA:11137"/>
    </physiologicalReaction>
</comment>
<keyword evidence="9" id="KW-0333">Golgi apparatus</keyword>
<keyword evidence="19" id="KW-1185">Reference proteome</keyword>
<evidence type="ECO:0000256" key="4">
    <source>
        <dbReference type="ARBA" id="ARBA00022676"/>
    </source>
</evidence>
<accession>A0A8C6UFR9</accession>
<evidence type="ECO:0000256" key="17">
    <source>
        <dbReference type="PIRSR" id="PIRSR005557-2"/>
    </source>
</evidence>